<evidence type="ECO:0000313" key="1">
    <source>
        <dbReference type="EMBL" id="CAG8815239.1"/>
    </source>
</evidence>
<dbReference type="EMBL" id="CAJVQC010077071">
    <property type="protein sequence ID" value="CAG8815239.1"/>
    <property type="molecule type" value="Genomic_DNA"/>
</dbReference>
<comment type="caution">
    <text evidence="1">The sequence shown here is derived from an EMBL/GenBank/DDBJ whole genome shotgun (WGS) entry which is preliminary data.</text>
</comment>
<protein>
    <submittedName>
        <fullName evidence="1">22468_t:CDS:1</fullName>
    </submittedName>
</protein>
<name>A0ACA9RWP0_9GLOM</name>
<gene>
    <name evidence="1" type="ORF">RPERSI_LOCUS24169</name>
</gene>
<keyword evidence="2" id="KW-1185">Reference proteome</keyword>
<accession>A0ACA9RWP0</accession>
<evidence type="ECO:0000313" key="2">
    <source>
        <dbReference type="Proteomes" id="UP000789920"/>
    </source>
</evidence>
<organism evidence="1 2">
    <name type="scientific">Racocetra persica</name>
    <dbReference type="NCBI Taxonomy" id="160502"/>
    <lineage>
        <taxon>Eukaryota</taxon>
        <taxon>Fungi</taxon>
        <taxon>Fungi incertae sedis</taxon>
        <taxon>Mucoromycota</taxon>
        <taxon>Glomeromycotina</taxon>
        <taxon>Glomeromycetes</taxon>
        <taxon>Diversisporales</taxon>
        <taxon>Gigasporaceae</taxon>
        <taxon>Racocetra</taxon>
    </lineage>
</organism>
<reference evidence="1" key="1">
    <citation type="submission" date="2021-06" db="EMBL/GenBank/DDBJ databases">
        <authorList>
            <person name="Kallberg Y."/>
            <person name="Tangrot J."/>
            <person name="Rosling A."/>
        </authorList>
    </citation>
    <scope>NUCLEOTIDE SEQUENCE</scope>
    <source>
        <strain evidence="1">MA461A</strain>
    </source>
</reference>
<feature type="non-terminal residue" evidence="1">
    <location>
        <position position="118"/>
    </location>
</feature>
<sequence>AKRHRIVIIPELELALKEFILIYQHCTILSDAMMIEKAKLLADELGIKLHGEAGSVDEDIITESLPLLQSKYSEYTLDRIYNMDKTGLFYRTKKNKEHISVVLCANVDGSHKLAPLII</sequence>
<dbReference type="Proteomes" id="UP000789920">
    <property type="component" value="Unassembled WGS sequence"/>
</dbReference>
<proteinExistence type="predicted"/>
<feature type="non-terminal residue" evidence="1">
    <location>
        <position position="1"/>
    </location>
</feature>